<dbReference type="PANTHER" id="PTHR35271">
    <property type="entry name" value="ABC TRANSPORTER, SUBSTRATE-BINDING LIPOPROTEIN-RELATED"/>
    <property type="match status" value="1"/>
</dbReference>
<protein>
    <recommendedName>
        <fullName evidence="3">ABC transporter substrate-binding protein</fullName>
    </recommendedName>
</protein>
<sequence>MWYKAFLLGILMMSLKPAKLLKPKEVYQVLYINSYHAGYGSSDSVMAGIRQTLAASDNVALNVCFMDTKRHPDLATAKAQAIKQQIDYLKPDLVIASDDDAVREVVVPYLKNSSIPVVFCGVNWSAKAYGLPVANVTGMLEVVPIRETLETMKRCYPQARKLVILSENSPAEQKNTQVLDTLYRALGFSPEYALVDDFNAWKQAFRDVNQTADLIYLSTNGSIRGWQNEEVRAFVAQTIRRPVITCDDFMMPYAVYGQTKVAREQGEWAARTALKILQGAKPASFPLTRNLQSVCWFNPTLAERIQFKPDTKQLQSCRKLL</sequence>
<dbReference type="OrthoDB" id="5644906at2"/>
<evidence type="ECO:0000313" key="2">
    <source>
        <dbReference type="Proteomes" id="UP000283523"/>
    </source>
</evidence>
<gene>
    <name evidence="1" type="ORF">DYU11_30185</name>
</gene>
<dbReference type="PANTHER" id="PTHR35271:SF1">
    <property type="entry name" value="ABC TRANSPORTER, SUBSTRATE-BINDING LIPOPROTEIN"/>
    <property type="match status" value="1"/>
</dbReference>
<dbReference type="EMBL" id="QXED01000014">
    <property type="protein sequence ID" value="RIV17978.1"/>
    <property type="molecule type" value="Genomic_DNA"/>
</dbReference>
<dbReference type="Gene3D" id="3.40.50.2300">
    <property type="match status" value="2"/>
</dbReference>
<dbReference type="InterPro" id="IPR007487">
    <property type="entry name" value="ABC_transpt-TYRBP-like"/>
</dbReference>
<proteinExistence type="predicted"/>
<keyword evidence="2" id="KW-1185">Reference proteome</keyword>
<evidence type="ECO:0000313" key="1">
    <source>
        <dbReference type="EMBL" id="RIV17978.1"/>
    </source>
</evidence>
<evidence type="ECO:0008006" key="3">
    <source>
        <dbReference type="Google" id="ProtNLM"/>
    </source>
</evidence>
<dbReference type="RefSeq" id="WP_119671478.1">
    <property type="nucleotide sequence ID" value="NZ_QXED01000014.1"/>
</dbReference>
<organism evidence="1 2">
    <name type="scientific">Fibrisoma montanum</name>
    <dbReference type="NCBI Taxonomy" id="2305895"/>
    <lineage>
        <taxon>Bacteria</taxon>
        <taxon>Pseudomonadati</taxon>
        <taxon>Bacteroidota</taxon>
        <taxon>Cytophagia</taxon>
        <taxon>Cytophagales</taxon>
        <taxon>Spirosomataceae</taxon>
        <taxon>Fibrisoma</taxon>
    </lineage>
</organism>
<reference evidence="1 2" key="1">
    <citation type="submission" date="2018-08" db="EMBL/GenBank/DDBJ databases">
        <title>Fibrisoma montanum sp. nov., isolated from Danxia mountain soil.</title>
        <authorList>
            <person name="Huang Y."/>
        </authorList>
    </citation>
    <scope>NUCLEOTIDE SEQUENCE [LARGE SCALE GENOMIC DNA]</scope>
    <source>
        <strain evidence="1 2">HYT19</strain>
    </source>
</reference>
<name>A0A418LXM7_9BACT</name>
<dbReference type="Pfam" id="PF04392">
    <property type="entry name" value="ABC_sub_bind"/>
    <property type="match status" value="1"/>
</dbReference>
<dbReference type="Proteomes" id="UP000283523">
    <property type="component" value="Unassembled WGS sequence"/>
</dbReference>
<dbReference type="AlphaFoldDB" id="A0A418LXM7"/>
<accession>A0A418LXM7</accession>
<comment type="caution">
    <text evidence="1">The sequence shown here is derived from an EMBL/GenBank/DDBJ whole genome shotgun (WGS) entry which is preliminary data.</text>
</comment>